<proteinExistence type="inferred from homology"/>
<dbReference type="RefSeq" id="WP_395417625.1">
    <property type="nucleotide sequence ID" value="NZ_JBIPKE010000017.1"/>
</dbReference>
<evidence type="ECO:0000313" key="5">
    <source>
        <dbReference type="Proteomes" id="UP001610063"/>
    </source>
</evidence>
<gene>
    <name evidence="4" type="ORF">ACHKAR_12355</name>
</gene>
<dbReference type="PANTHER" id="PTHR31223">
    <property type="entry name" value="LOG FAMILY PROTEIN YJL055W"/>
    <property type="match status" value="1"/>
</dbReference>
<evidence type="ECO:0000256" key="3">
    <source>
        <dbReference type="RuleBase" id="RU363015"/>
    </source>
</evidence>
<keyword evidence="3" id="KW-0378">Hydrolase</keyword>
<evidence type="ECO:0000256" key="1">
    <source>
        <dbReference type="ARBA" id="ARBA00000274"/>
    </source>
</evidence>
<sequence>MTKRLAVFCGSSTGKNISYSQAASTVGKLMSEQGIGVVYGGGKIGLMGVVADAALAHGGEVIGVIPEKLMTREVGHTGLTELRVVATMHERKAIMAELSDGFIALPGGIGTIEEIIEVFTWHQIGYHNKRCGFLNTDGYYDKLFGFIDHMVEEGFLSAKQRNELTISEDPEELIRLMIK</sequence>
<dbReference type="PANTHER" id="PTHR31223:SF70">
    <property type="entry name" value="LOG FAMILY PROTEIN YJL055W"/>
    <property type="match status" value="1"/>
</dbReference>
<dbReference type="SUPFAM" id="SSF102405">
    <property type="entry name" value="MCP/YpsA-like"/>
    <property type="match status" value="1"/>
</dbReference>
<comment type="similarity">
    <text evidence="2 3">Belongs to the LOG family.</text>
</comment>
<accession>A0ABW7N9J6</accession>
<evidence type="ECO:0000256" key="2">
    <source>
        <dbReference type="ARBA" id="ARBA00006763"/>
    </source>
</evidence>
<dbReference type="Gene3D" id="3.40.50.450">
    <property type="match status" value="1"/>
</dbReference>
<evidence type="ECO:0000313" key="4">
    <source>
        <dbReference type="EMBL" id="MFH6984238.1"/>
    </source>
</evidence>
<organism evidence="4 5">
    <name type="scientific">Marinoscillum luteum</name>
    <dbReference type="NCBI Taxonomy" id="861051"/>
    <lineage>
        <taxon>Bacteria</taxon>
        <taxon>Pseudomonadati</taxon>
        <taxon>Bacteroidota</taxon>
        <taxon>Cytophagia</taxon>
        <taxon>Cytophagales</taxon>
        <taxon>Reichenbachiellaceae</taxon>
        <taxon>Marinoscillum</taxon>
    </lineage>
</organism>
<name>A0ABW7N9J6_9BACT</name>
<dbReference type="NCBIfam" id="TIGR00730">
    <property type="entry name" value="Rossman fold protein, TIGR00730 family"/>
    <property type="match status" value="1"/>
</dbReference>
<dbReference type="EC" id="3.2.2.n1" evidence="3"/>
<keyword evidence="5" id="KW-1185">Reference proteome</keyword>
<dbReference type="InterPro" id="IPR005269">
    <property type="entry name" value="LOG"/>
</dbReference>
<dbReference type="EMBL" id="JBIPKE010000017">
    <property type="protein sequence ID" value="MFH6984238.1"/>
    <property type="molecule type" value="Genomic_DNA"/>
</dbReference>
<comment type="caution">
    <text evidence="4">The sequence shown here is derived from an EMBL/GenBank/DDBJ whole genome shotgun (WGS) entry which is preliminary data.</text>
</comment>
<protein>
    <recommendedName>
        <fullName evidence="3">Cytokinin riboside 5'-monophosphate phosphoribohydrolase</fullName>
        <ecNumber evidence="3">3.2.2.n1</ecNumber>
    </recommendedName>
</protein>
<dbReference type="Pfam" id="PF03641">
    <property type="entry name" value="Lysine_decarbox"/>
    <property type="match status" value="1"/>
</dbReference>
<comment type="catalytic activity">
    <reaction evidence="1">
        <text>AMP + H2O = D-ribose 5-phosphate + adenine</text>
        <dbReference type="Rhea" id="RHEA:20129"/>
        <dbReference type="ChEBI" id="CHEBI:15377"/>
        <dbReference type="ChEBI" id="CHEBI:16708"/>
        <dbReference type="ChEBI" id="CHEBI:78346"/>
        <dbReference type="ChEBI" id="CHEBI:456215"/>
        <dbReference type="EC" id="3.2.2.4"/>
    </reaction>
</comment>
<dbReference type="Proteomes" id="UP001610063">
    <property type="component" value="Unassembled WGS sequence"/>
</dbReference>
<dbReference type="InterPro" id="IPR031100">
    <property type="entry name" value="LOG_fam"/>
</dbReference>
<reference evidence="4 5" key="1">
    <citation type="journal article" date="2013" name="Int. J. Syst. Evol. Microbiol.">
        <title>Marinoscillum luteum sp. nov., isolated from marine sediment.</title>
        <authorList>
            <person name="Cha I.T."/>
            <person name="Park S.J."/>
            <person name="Kim S.J."/>
            <person name="Kim J.G."/>
            <person name="Jung M.Y."/>
            <person name="Shin K.S."/>
            <person name="Kwon K.K."/>
            <person name="Yang S.H."/>
            <person name="Seo Y.S."/>
            <person name="Rhee S.K."/>
        </authorList>
    </citation>
    <scope>NUCLEOTIDE SEQUENCE [LARGE SCALE GENOMIC DNA]</scope>
    <source>
        <strain evidence="4 5">KCTC 23939</strain>
    </source>
</reference>
<keyword evidence="3" id="KW-0203">Cytokinin biosynthesis</keyword>